<accession>A0A448GUB3</accession>
<evidence type="ECO:0000256" key="2">
    <source>
        <dbReference type="ARBA" id="ARBA00022656"/>
    </source>
</evidence>
<evidence type="ECO:0000259" key="5">
    <source>
        <dbReference type="Pfam" id="PF04829"/>
    </source>
</evidence>
<protein>
    <submittedName>
        <fullName evidence="6">Possible hemagglutinin (DUF638)</fullName>
    </submittedName>
</protein>
<gene>
    <name evidence="6" type="ORF">NCTC10297_00333</name>
</gene>
<dbReference type="Proteomes" id="UP000274100">
    <property type="component" value="Chromosome"/>
</dbReference>
<dbReference type="GO" id="GO:0090729">
    <property type="term" value="F:toxin activity"/>
    <property type="evidence" value="ECO:0007669"/>
    <property type="project" value="UniProtKB-KW"/>
</dbReference>
<proteinExistence type="predicted"/>
<keyword evidence="4" id="KW-0843">Virulence</keyword>
<organism evidence="6 7">
    <name type="scientific">Moraxella cuniculi</name>
    <dbReference type="NCBI Taxonomy" id="34061"/>
    <lineage>
        <taxon>Bacteria</taxon>
        <taxon>Pseudomonadati</taxon>
        <taxon>Pseudomonadota</taxon>
        <taxon>Gammaproteobacteria</taxon>
        <taxon>Moraxellales</taxon>
        <taxon>Moraxellaceae</taxon>
        <taxon>Moraxella</taxon>
    </lineage>
</organism>
<keyword evidence="2" id="KW-0800">Toxin</keyword>
<dbReference type="InterPro" id="IPR006914">
    <property type="entry name" value="VENN_dom"/>
</dbReference>
<evidence type="ECO:0000256" key="4">
    <source>
        <dbReference type="ARBA" id="ARBA00023026"/>
    </source>
</evidence>
<dbReference type="OrthoDB" id="9816400at2"/>
<name>A0A448GUB3_9GAMM</name>
<reference evidence="6 7" key="1">
    <citation type="submission" date="2018-12" db="EMBL/GenBank/DDBJ databases">
        <authorList>
            <consortium name="Pathogen Informatics"/>
        </authorList>
    </citation>
    <scope>NUCLEOTIDE SEQUENCE [LARGE SCALE GENOMIC DNA]</scope>
    <source>
        <strain evidence="6 7">NCTC10297</strain>
    </source>
</reference>
<dbReference type="EMBL" id="LR134343">
    <property type="protein sequence ID" value="VEG12411.1"/>
    <property type="molecule type" value="Genomic_DNA"/>
</dbReference>
<keyword evidence="3" id="KW-1266">Target cell cytoplasm</keyword>
<evidence type="ECO:0000313" key="6">
    <source>
        <dbReference type="EMBL" id="VEG12411.1"/>
    </source>
</evidence>
<sequence length="247" mass="28662">MIGEMVGDWMTNRYPAVMIDGKTVYILSDQDKQKIINTAKLLSASAALLYEFDVNTASASAEEAVRWNQLGRRTLTRNRIQQQRRDIIELEIQAIRRIYPEFQGIPSFRPAGQQISEAEVLEYQAFARFVRASNQTYTNPYEQFRRVYYGGYSANNPIMPNGRYSSITFGNNPNQSYHTWRHLQNLRISRLEAEPIIRNDLHQRNLNSIPIGQTQGFTIMIGQQRVTYFVYRINATSFNIGRIHADR</sequence>
<dbReference type="AlphaFoldDB" id="A0A448GUB3"/>
<dbReference type="KEGG" id="mcun:NCTC10297_00333"/>
<evidence type="ECO:0000256" key="1">
    <source>
        <dbReference type="ARBA" id="ARBA00004219"/>
    </source>
</evidence>
<evidence type="ECO:0000313" key="7">
    <source>
        <dbReference type="Proteomes" id="UP000274100"/>
    </source>
</evidence>
<evidence type="ECO:0000256" key="3">
    <source>
        <dbReference type="ARBA" id="ARBA00022913"/>
    </source>
</evidence>
<dbReference type="Pfam" id="PF04829">
    <property type="entry name" value="PT-VENN"/>
    <property type="match status" value="1"/>
</dbReference>
<comment type="subcellular location">
    <subcellularLocation>
        <location evidence="1">Target cell</location>
        <location evidence="1">Target cell cytoplasm</location>
    </subcellularLocation>
</comment>
<feature type="domain" description="VENN motif-containing" evidence="5">
    <location>
        <begin position="27"/>
        <end position="71"/>
    </location>
</feature>